<comment type="caution">
    <text evidence="4">The sequence shown here is derived from an EMBL/GenBank/DDBJ whole genome shotgun (WGS) entry which is preliminary data.</text>
</comment>
<dbReference type="Proteomes" id="UP000014634">
    <property type="component" value="Unassembled WGS sequence"/>
</dbReference>
<reference evidence="4 5" key="1">
    <citation type="submission" date="2013-04" db="EMBL/GenBank/DDBJ databases">
        <title>The Genome Sequence of Treponema medium ATCC 700293.</title>
        <authorList>
            <consortium name="The Broad Institute Genomics Platform"/>
            <person name="Earl A."/>
            <person name="Ward D."/>
            <person name="Feldgarden M."/>
            <person name="Gevers D."/>
            <person name="Leonetti C."/>
            <person name="Blanton J.M."/>
            <person name="Dewhirst F.E."/>
            <person name="Izard J."/>
            <person name="Walker B."/>
            <person name="Young S."/>
            <person name="Zeng Q."/>
            <person name="Gargeya S."/>
            <person name="Fitzgerald M."/>
            <person name="Haas B."/>
            <person name="Abouelleil A."/>
            <person name="Allen A.W."/>
            <person name="Alvarado L."/>
            <person name="Arachchi H.M."/>
            <person name="Berlin A.M."/>
            <person name="Chapman S.B."/>
            <person name="Gainer-Dewar J."/>
            <person name="Goldberg J."/>
            <person name="Griggs A."/>
            <person name="Gujja S."/>
            <person name="Hansen M."/>
            <person name="Howarth C."/>
            <person name="Imamovic A."/>
            <person name="Ireland A."/>
            <person name="Larimer J."/>
            <person name="McCowan C."/>
            <person name="Murphy C."/>
            <person name="Pearson M."/>
            <person name="Poon T.W."/>
            <person name="Priest M."/>
            <person name="Roberts A."/>
            <person name="Saif S."/>
            <person name="Shea T."/>
            <person name="Sisk P."/>
            <person name="Sykes S."/>
            <person name="Wortman J."/>
            <person name="Nusbaum C."/>
            <person name="Birren B."/>
        </authorList>
    </citation>
    <scope>NUCLEOTIDE SEQUENCE [LARGE SCALE GENOMIC DNA]</scope>
    <source>
        <strain evidence="4 5">ATCC 700293</strain>
    </source>
</reference>
<sequence length="537" mass="58384">MKKKWFIVLYIVIGLVAAFGQDAVGTSTDSEIVTEQEPDRVQTDSEAVQSFQEDAVAQSENEASAAVSVDNDDSTALPSAASAENTSAEPVAHTDTGVAESVTSSAPNINAKNESSGAGTVIVPEQNTKEQEHADVLQPVEMNEPMERSKRRSLSMHSGLTIAASGANNAFSFQDFFQPELVIDLNTLSDKTIKSGIHANVLFNFDWFFQFTVLEEHTVKLSTTVNVDGWTNVSKSLLDLIAKGNEANADGKAIKGAVNAKLNAFADTGILYQLKKPNYGFSARLAYFIPLAYMENPQATVTLSPKKNGEHIEGLIMEAEGTANIYGYLPAMAARRGISVPELLKNGGLDLSLGGSYSPTKWVTVTGGVNYLPLMVVQMNTGLQSHFKFEGSVDNLLSAIGDKNKEIFTQNMKMDELSDKLPQKKIMRPCKIQIGADFRPFQNDYLILSPSFAFPVINAKPYYVDGSLKIESRFAKVLGAYLDIGCIERMWRHELCFFIASRGFTLNLAASVASQDFRRTFTTLSGVGVKLGVGIGF</sequence>
<accession>A0AA87NN80</accession>
<organism evidence="4 5">
    <name type="scientific">Treponema medium ATCC 700293</name>
    <dbReference type="NCBI Taxonomy" id="1125700"/>
    <lineage>
        <taxon>Bacteria</taxon>
        <taxon>Pseudomonadati</taxon>
        <taxon>Spirochaetota</taxon>
        <taxon>Spirochaetia</taxon>
        <taxon>Spirochaetales</taxon>
        <taxon>Treponemataceae</taxon>
        <taxon>Treponema</taxon>
    </lineage>
</organism>
<feature type="region of interest" description="Disordered" evidence="1">
    <location>
        <begin position="55"/>
        <end position="117"/>
    </location>
</feature>
<gene>
    <name evidence="4" type="ORF">HMPREF9195_00889</name>
</gene>
<feature type="chain" id="PRO_5041728295" description="DUF5723 domain-containing protein" evidence="2">
    <location>
        <begin position="24"/>
        <end position="537"/>
    </location>
</feature>
<dbReference type="InterPro" id="IPR043781">
    <property type="entry name" value="DUF5723"/>
</dbReference>
<evidence type="ECO:0000313" key="5">
    <source>
        <dbReference type="Proteomes" id="UP000014634"/>
    </source>
</evidence>
<feature type="compositionally biased region" description="Polar residues" evidence="1">
    <location>
        <begin position="101"/>
        <end position="117"/>
    </location>
</feature>
<evidence type="ECO:0000256" key="1">
    <source>
        <dbReference type="SAM" id="MobiDB-lite"/>
    </source>
</evidence>
<dbReference type="RefSeq" id="WP_016522856.1">
    <property type="nucleotide sequence ID" value="NZ_KE332517.1"/>
</dbReference>
<proteinExistence type="predicted"/>
<name>A0AA87NN80_TREMD</name>
<keyword evidence="2" id="KW-0732">Signal</keyword>
<evidence type="ECO:0000256" key="2">
    <source>
        <dbReference type="SAM" id="SignalP"/>
    </source>
</evidence>
<dbReference type="EMBL" id="ATFE01000005">
    <property type="protein sequence ID" value="EPF29379.1"/>
    <property type="molecule type" value="Genomic_DNA"/>
</dbReference>
<protein>
    <recommendedName>
        <fullName evidence="3">DUF5723 domain-containing protein</fullName>
    </recommendedName>
</protein>
<evidence type="ECO:0000259" key="3">
    <source>
        <dbReference type="Pfam" id="PF18990"/>
    </source>
</evidence>
<dbReference type="Pfam" id="PF18990">
    <property type="entry name" value="DUF5723"/>
    <property type="match status" value="1"/>
</dbReference>
<evidence type="ECO:0000313" key="4">
    <source>
        <dbReference type="EMBL" id="EPF29379.1"/>
    </source>
</evidence>
<dbReference type="AlphaFoldDB" id="A0AA87NN80"/>
<feature type="compositionally biased region" description="Polar residues" evidence="1">
    <location>
        <begin position="74"/>
        <end position="88"/>
    </location>
</feature>
<feature type="signal peptide" evidence="2">
    <location>
        <begin position="1"/>
        <end position="23"/>
    </location>
</feature>
<feature type="domain" description="DUF5723" evidence="3">
    <location>
        <begin position="162"/>
        <end position="443"/>
    </location>
</feature>